<gene>
    <name evidence="8" type="ORF">FY036_04345</name>
</gene>
<keyword evidence="9" id="KW-1185">Reference proteome</keyword>
<dbReference type="SUPFAM" id="SSF50118">
    <property type="entry name" value="Cell growth inhibitor/plasmid maintenance toxic component"/>
    <property type="match status" value="1"/>
</dbReference>
<reference evidence="8 9" key="2">
    <citation type="submission" date="2019-09" db="EMBL/GenBank/DDBJ databases">
        <title>Mesorhizobium sp. MaA-C15 isolated from Microcystis aeruginosa.</title>
        <authorList>
            <person name="Jeong S.E."/>
            <person name="Jin H.M."/>
            <person name="Jeon C.O."/>
        </authorList>
    </citation>
    <scope>NUCLEOTIDE SEQUENCE [LARGE SCALE GENOMIC DNA]</scope>
    <source>
        <strain evidence="8 9">MaA-C15</strain>
    </source>
</reference>
<proteinExistence type="inferred from homology"/>
<evidence type="ECO:0000313" key="8">
    <source>
        <dbReference type="EMBL" id="TYR34593.1"/>
    </source>
</evidence>
<evidence type="ECO:0000256" key="2">
    <source>
        <dbReference type="ARBA" id="ARBA00015075"/>
    </source>
</evidence>
<keyword evidence="5" id="KW-0804">Transcription</keyword>
<dbReference type="Pfam" id="PF01845">
    <property type="entry name" value="CcdB"/>
    <property type="match status" value="1"/>
</dbReference>
<dbReference type="Proteomes" id="UP000323258">
    <property type="component" value="Unassembled WGS sequence"/>
</dbReference>
<evidence type="ECO:0000256" key="4">
    <source>
        <dbReference type="ARBA" id="ARBA00023015"/>
    </source>
</evidence>
<dbReference type="Gene3D" id="2.30.30.110">
    <property type="match status" value="1"/>
</dbReference>
<evidence type="ECO:0000256" key="3">
    <source>
        <dbReference type="ARBA" id="ARBA00022491"/>
    </source>
</evidence>
<dbReference type="AlphaFoldDB" id="A0A5D4H2V9"/>
<evidence type="ECO:0000256" key="7">
    <source>
        <dbReference type="ARBA" id="ARBA00033135"/>
    </source>
</evidence>
<evidence type="ECO:0000313" key="9">
    <source>
        <dbReference type="Proteomes" id="UP000323258"/>
    </source>
</evidence>
<evidence type="ECO:0000256" key="6">
    <source>
        <dbReference type="ARBA" id="ARBA00029628"/>
    </source>
</evidence>
<dbReference type="InterPro" id="IPR002712">
    <property type="entry name" value="CcdB"/>
</dbReference>
<reference evidence="8 9" key="1">
    <citation type="submission" date="2019-08" db="EMBL/GenBank/DDBJ databases">
        <authorList>
            <person name="Seo Y.L."/>
        </authorList>
    </citation>
    <scope>NUCLEOTIDE SEQUENCE [LARGE SCALE GENOMIC DNA]</scope>
    <source>
        <strain evidence="8 9">MaA-C15</strain>
    </source>
</reference>
<dbReference type="RefSeq" id="WP_148913484.1">
    <property type="nucleotide sequence ID" value="NZ_VSZS01000055.1"/>
</dbReference>
<sequence>MARYDVYRDPRGGENLLVSIQADTFDGLDTRIAIPLLPENPHRTPLKKLNPMFVIGDKRYALYTQHLLAVPVSALRDRVANVSDRRDEITAALDLLVQGF</sequence>
<dbReference type="GO" id="GO:0006276">
    <property type="term" value="P:plasmid maintenance"/>
    <property type="evidence" value="ECO:0007669"/>
    <property type="project" value="InterPro"/>
</dbReference>
<comment type="caution">
    <text evidence="8">The sequence shown here is derived from an EMBL/GenBank/DDBJ whole genome shotgun (WGS) entry which is preliminary data.</text>
</comment>
<dbReference type="InterPro" id="IPR011067">
    <property type="entry name" value="Plasmid_toxin/cell-grow_inhib"/>
</dbReference>
<dbReference type="EMBL" id="VSZS01000055">
    <property type="protein sequence ID" value="TYR34593.1"/>
    <property type="molecule type" value="Genomic_DNA"/>
</dbReference>
<evidence type="ECO:0000256" key="5">
    <source>
        <dbReference type="ARBA" id="ARBA00023163"/>
    </source>
</evidence>
<keyword evidence="4" id="KW-0805">Transcription regulation</keyword>
<evidence type="ECO:0000256" key="1">
    <source>
        <dbReference type="ARBA" id="ARBA00005230"/>
    </source>
</evidence>
<dbReference type="GO" id="GO:0008657">
    <property type="term" value="F:DNA topoisomerase type II (double strand cut, ATP-hydrolyzing) inhibitor activity"/>
    <property type="evidence" value="ECO:0007669"/>
    <property type="project" value="InterPro"/>
</dbReference>
<accession>A0A5D4H2V9</accession>
<name>A0A5D4H2V9_9HYPH</name>
<comment type="similarity">
    <text evidence="1">Belongs to the CcdB toxin family.</text>
</comment>
<dbReference type="OrthoDB" id="9813510at2"/>
<organism evidence="8 9">
    <name type="scientific">Neoaquamicrobium microcysteis</name>
    <dbReference type="NCBI Taxonomy" id="2682781"/>
    <lineage>
        <taxon>Bacteria</taxon>
        <taxon>Pseudomonadati</taxon>
        <taxon>Pseudomonadota</taxon>
        <taxon>Alphaproteobacteria</taxon>
        <taxon>Hyphomicrobiales</taxon>
        <taxon>Phyllobacteriaceae</taxon>
        <taxon>Neoaquamicrobium</taxon>
    </lineage>
</organism>
<protein>
    <recommendedName>
        <fullName evidence="2">Toxin CcdB</fullName>
    </recommendedName>
    <alternativeName>
        <fullName evidence="7">Cytotoxic protein CcdB</fullName>
    </alternativeName>
    <alternativeName>
        <fullName evidence="6">Protein LetD</fullName>
    </alternativeName>
</protein>
<keyword evidence="3" id="KW-0678">Repressor</keyword>